<protein>
    <submittedName>
        <fullName evidence="4">Glycosyltransferase involved in cell wall biosynthesis</fullName>
    </submittedName>
</protein>
<comment type="similarity">
    <text evidence="1">Belongs to the glycosyltransferase 2 family. WaaE/KdtX subfamily.</text>
</comment>
<dbReference type="EMBL" id="JAVDQD010000001">
    <property type="protein sequence ID" value="MDR6237852.1"/>
    <property type="molecule type" value="Genomic_DNA"/>
</dbReference>
<dbReference type="PANTHER" id="PTHR43630:SF2">
    <property type="entry name" value="GLYCOSYLTRANSFERASE"/>
    <property type="match status" value="1"/>
</dbReference>
<evidence type="ECO:0000256" key="1">
    <source>
        <dbReference type="ARBA" id="ARBA00038494"/>
    </source>
</evidence>
<reference evidence="4" key="1">
    <citation type="submission" date="2023-07" db="EMBL/GenBank/DDBJ databases">
        <title>Genomic Encyclopedia of Type Strains, Phase IV (KMG-IV): sequencing the most valuable type-strain genomes for metagenomic binning, comparative biology and taxonomic classification.</title>
        <authorList>
            <person name="Goeker M."/>
        </authorList>
    </citation>
    <scope>NUCLEOTIDE SEQUENCE</scope>
    <source>
        <strain evidence="4">DSM 26174</strain>
    </source>
</reference>
<evidence type="ECO:0000313" key="5">
    <source>
        <dbReference type="Proteomes" id="UP001185092"/>
    </source>
</evidence>
<dbReference type="PANTHER" id="PTHR43630">
    <property type="entry name" value="POLY-BETA-1,6-N-ACETYL-D-GLUCOSAMINE SYNTHASE"/>
    <property type="match status" value="1"/>
</dbReference>
<keyword evidence="2" id="KW-1133">Transmembrane helix</keyword>
<proteinExistence type="inferred from homology"/>
<dbReference type="CDD" id="cd02511">
    <property type="entry name" value="Beta4Glucosyltransferase"/>
    <property type="match status" value="1"/>
</dbReference>
<gene>
    <name evidence="4" type="ORF">HNQ88_000828</name>
</gene>
<keyword evidence="5" id="KW-1185">Reference proteome</keyword>
<evidence type="ECO:0000256" key="2">
    <source>
        <dbReference type="SAM" id="Phobius"/>
    </source>
</evidence>
<dbReference type="RefSeq" id="WP_309937323.1">
    <property type="nucleotide sequence ID" value="NZ_AP025305.1"/>
</dbReference>
<sequence>MSCSLSAVIITKNEEKNIGKCLEALSKVSDEIIVIDSLSTDKTEEICLSYKAQFIKRPFAGYSATKNHGNSLAKGDFIISIDADEILSEELISNILEEKSKGFPQTIYRFNRLTNYCGTWIKHCGWYPDTKTRLWKNGIANWEGSIHETLSYPKELSPTHLSGDILHFSFHSIEQHLNVMNKYTTLMAEEAFNKGKKASMFKLIFSPLFKFIKKYFFQKGFLDGYYGFIVCVLSAFYAFFKFIKLRRLQQINNNQ</sequence>
<dbReference type="Gene3D" id="3.90.550.10">
    <property type="entry name" value="Spore Coat Polysaccharide Biosynthesis Protein SpsA, Chain A"/>
    <property type="match status" value="1"/>
</dbReference>
<dbReference type="Pfam" id="PF00535">
    <property type="entry name" value="Glycos_transf_2"/>
    <property type="match status" value="1"/>
</dbReference>
<dbReference type="InterPro" id="IPR001173">
    <property type="entry name" value="Glyco_trans_2-like"/>
</dbReference>
<dbReference type="SUPFAM" id="SSF53448">
    <property type="entry name" value="Nucleotide-diphospho-sugar transferases"/>
    <property type="match status" value="1"/>
</dbReference>
<accession>A0AAE4BS11</accession>
<name>A0AAE4BS11_9BACT</name>
<organism evidence="4 5">
    <name type="scientific">Aureibacter tunicatorum</name>
    <dbReference type="NCBI Taxonomy" id="866807"/>
    <lineage>
        <taxon>Bacteria</taxon>
        <taxon>Pseudomonadati</taxon>
        <taxon>Bacteroidota</taxon>
        <taxon>Cytophagia</taxon>
        <taxon>Cytophagales</taxon>
        <taxon>Persicobacteraceae</taxon>
        <taxon>Aureibacter</taxon>
    </lineage>
</organism>
<keyword evidence="2" id="KW-0472">Membrane</keyword>
<comment type="caution">
    <text evidence="4">The sequence shown here is derived from an EMBL/GenBank/DDBJ whole genome shotgun (WGS) entry which is preliminary data.</text>
</comment>
<dbReference type="InterPro" id="IPR029044">
    <property type="entry name" value="Nucleotide-diphossugar_trans"/>
</dbReference>
<dbReference type="AlphaFoldDB" id="A0AAE4BS11"/>
<feature type="transmembrane region" description="Helical" evidence="2">
    <location>
        <begin position="224"/>
        <end position="243"/>
    </location>
</feature>
<keyword evidence="2" id="KW-0812">Transmembrane</keyword>
<feature type="domain" description="Glycosyltransferase 2-like" evidence="3">
    <location>
        <begin position="6"/>
        <end position="104"/>
    </location>
</feature>
<dbReference type="Proteomes" id="UP001185092">
    <property type="component" value="Unassembled WGS sequence"/>
</dbReference>
<evidence type="ECO:0000259" key="3">
    <source>
        <dbReference type="Pfam" id="PF00535"/>
    </source>
</evidence>
<evidence type="ECO:0000313" key="4">
    <source>
        <dbReference type="EMBL" id="MDR6237852.1"/>
    </source>
</evidence>